<proteinExistence type="predicted"/>
<evidence type="ECO:0000256" key="3">
    <source>
        <dbReference type="SAM" id="Phobius"/>
    </source>
</evidence>
<evidence type="ECO:0000256" key="2">
    <source>
        <dbReference type="SAM" id="Coils"/>
    </source>
</evidence>
<dbReference type="PANTHER" id="PTHR37813">
    <property type="entry name" value="FELS-2 PROPHAGE PROTEIN"/>
    <property type="match status" value="1"/>
</dbReference>
<feature type="transmembrane region" description="Helical" evidence="3">
    <location>
        <begin position="390"/>
        <end position="411"/>
    </location>
</feature>
<dbReference type="EMBL" id="JAHJDP010000077">
    <property type="protein sequence ID" value="MBU2691864.1"/>
    <property type="molecule type" value="Genomic_DNA"/>
</dbReference>
<protein>
    <submittedName>
        <fullName evidence="5">Phage tail tape measure protein</fullName>
    </submittedName>
</protein>
<feature type="coiled-coil region" evidence="2">
    <location>
        <begin position="14"/>
        <end position="41"/>
    </location>
</feature>
<keyword evidence="1" id="KW-1188">Viral release from host cell</keyword>
<evidence type="ECO:0000313" key="5">
    <source>
        <dbReference type="EMBL" id="MBU2691864.1"/>
    </source>
</evidence>
<dbReference type="Proteomes" id="UP000777784">
    <property type="component" value="Unassembled WGS sequence"/>
</dbReference>
<evidence type="ECO:0000256" key="1">
    <source>
        <dbReference type="ARBA" id="ARBA00022612"/>
    </source>
</evidence>
<keyword evidence="3" id="KW-0812">Transmembrane</keyword>
<feature type="domain" description="Phage tail tape measure protein" evidence="4">
    <location>
        <begin position="83"/>
        <end position="246"/>
    </location>
</feature>
<reference evidence="5" key="1">
    <citation type="submission" date="2021-05" db="EMBL/GenBank/DDBJ databases">
        <title>Energy efficiency and biological interactions define the core microbiome of deep oligotrophic groundwater.</title>
        <authorList>
            <person name="Mehrshad M."/>
            <person name="Lopez-Fernandez M."/>
            <person name="Bell E."/>
            <person name="Bernier-Latmani R."/>
            <person name="Bertilsson S."/>
            <person name="Dopson M."/>
        </authorList>
    </citation>
    <scope>NUCLEOTIDE SEQUENCE</scope>
    <source>
        <strain evidence="5">Modern_marine.mb.64</strain>
    </source>
</reference>
<dbReference type="Pfam" id="PF10145">
    <property type="entry name" value="PhageMin_Tail"/>
    <property type="match status" value="1"/>
</dbReference>
<evidence type="ECO:0000259" key="4">
    <source>
        <dbReference type="Pfam" id="PF10145"/>
    </source>
</evidence>
<comment type="caution">
    <text evidence="5">The sequence shown here is derived from an EMBL/GenBank/DDBJ whole genome shotgun (WGS) entry which is preliminary data.</text>
</comment>
<dbReference type="AlphaFoldDB" id="A0A948S115"/>
<sequence>MSDREIKIFLRLHGKQFERNLKRAQADMQRFRRNMNQQMKRVALGMAVVAIAAAGIGASFEQSMANVGSVANASQVEMQALERSARDMGATTAFAAREAAEAQYALVSAGLKTKQVIQALPGVMRLAGATQSELGYAAEATTSALSQFALQASDTNRVVNAYAAGIANSRLTLDRLFEGMKQGGPIAATMGMSLEATVATIGAFANAGLDGGTSGTYLKNVLLELSDVAKSGAGTLGDVLKDWDVSTEGIIGAVRRLEEAGVSAQVPLEELGRRAGPGLAILMRQGSGALEELQRSVTGTDQAFAAYQRQMDTTQGRVKILLSALQEMALRIFDVMKGPLNRAIVWATNLIQDNYQKIQDYTARIVSAVQTAIEVISAVFGFLVRHWNTVTFFIEVLGILAGAIYIVATAWKVLNMVQRMNPLMWVVTVIYLLIAAILLVVKHLGGWRAAWIKLQAGMRVGLSFLILETKKYWENIKYIAEVFAKVGETIWVVLKDSWEAIKTFGGLVVEVFSSIGRLIMEPWKRGEILDGLKSSLATALDGMYETTQTKVDGIWSGLGVEHAAEMDRLQAEHQARLERIVKETRAALAATKTTSTAGIMGPETPEMTLPDEIMGPPVPVDLGSLRTSADEAITIVEGMTEAMTSTYQTAWDSMIDMDMTGTERREAIWSSMSTSLWRHLGKMTSQWIFAETTQAAATQAGETVKTTAKTQGVMARIAIGAKEMASDIKQGAINIWNAVTGFFKAHAGIPFVGLGIAAGFIAIMYAALRKAKAQKFAAGGFVDGPSGPDQVPAMLTRGEFVVPVRAAKQFRPILGAMIGKGTGFGGLVGMRDAAYAGAGAGGEGSRLEIHIHGNVYDEEGFRKVVRKEIAPVLRDVRKDRDYE</sequence>
<keyword evidence="3" id="KW-0472">Membrane</keyword>
<evidence type="ECO:0000313" key="6">
    <source>
        <dbReference type="Proteomes" id="UP000777784"/>
    </source>
</evidence>
<feature type="transmembrane region" description="Helical" evidence="3">
    <location>
        <begin position="747"/>
        <end position="768"/>
    </location>
</feature>
<gene>
    <name evidence="5" type="ORF">KJ970_13165</name>
</gene>
<dbReference type="InterPro" id="IPR010090">
    <property type="entry name" value="Phage_tape_meas"/>
</dbReference>
<dbReference type="NCBIfam" id="TIGR01760">
    <property type="entry name" value="tape_meas_TP901"/>
    <property type="match status" value="1"/>
</dbReference>
<organism evidence="5 6">
    <name type="scientific">Eiseniibacteriota bacterium</name>
    <dbReference type="NCBI Taxonomy" id="2212470"/>
    <lineage>
        <taxon>Bacteria</taxon>
        <taxon>Candidatus Eiseniibacteriota</taxon>
    </lineage>
</organism>
<keyword evidence="3" id="KW-1133">Transmembrane helix</keyword>
<keyword evidence="2" id="KW-0175">Coiled coil</keyword>
<feature type="transmembrane region" description="Helical" evidence="3">
    <location>
        <begin position="423"/>
        <end position="441"/>
    </location>
</feature>
<accession>A0A948S115</accession>
<name>A0A948S115_UNCEI</name>
<dbReference type="PANTHER" id="PTHR37813:SF1">
    <property type="entry name" value="FELS-2 PROPHAGE PROTEIN"/>
    <property type="match status" value="1"/>
</dbReference>